<evidence type="ECO:0000313" key="2">
    <source>
        <dbReference type="EMBL" id="AUO78967.1"/>
    </source>
</evidence>
<organism evidence="2 3">
    <name type="scientific">Salinibacter phage M8CC-19</name>
    <dbReference type="NCBI Taxonomy" id="2681613"/>
    <lineage>
        <taxon>Viruses</taxon>
        <taxon>Duplodnaviria</taxon>
        <taxon>Heunggongvirae</taxon>
        <taxon>Uroviricota</taxon>
        <taxon>Caudoviricetes</taxon>
        <taxon>Kryptosalinivirus</taxon>
        <taxon>Kryptosalinivirus M8CC19</taxon>
    </lineage>
</organism>
<feature type="compositionally biased region" description="Low complexity" evidence="1">
    <location>
        <begin position="180"/>
        <end position="194"/>
    </location>
</feature>
<keyword evidence="3" id="KW-1185">Reference proteome</keyword>
<evidence type="ECO:0000256" key="1">
    <source>
        <dbReference type="SAM" id="MobiDB-lite"/>
    </source>
</evidence>
<dbReference type="RefSeq" id="YP_009639397.1">
    <property type="nucleotide sequence ID" value="NC_042349.1"/>
</dbReference>
<dbReference type="EMBL" id="MF580956">
    <property type="protein sequence ID" value="AUO78967.1"/>
    <property type="molecule type" value="Genomic_DNA"/>
</dbReference>
<protein>
    <submittedName>
        <fullName evidence="2">DNA single-strand annealing protein</fullName>
    </submittedName>
</protein>
<dbReference type="Pfam" id="PF04404">
    <property type="entry name" value="ERF"/>
    <property type="match status" value="1"/>
</dbReference>
<evidence type="ECO:0000313" key="3">
    <source>
        <dbReference type="Proteomes" id="UP000241693"/>
    </source>
</evidence>
<sequence length="249" mass="26811">MSIIETQFEDNNVQGDPQDVAGLAQKILNVVADVGYVEKSGRNDFHRYDYVTENDLLDAVRPGLAEQGVTVITGTSQQTVVETENKKGDPEFLTIVTTVHTFIDTETGAQITTYSQGQGTDPGDKGAYKAVTGANKYFLYKTFMIAAGDDPEGDASTDKRRSGGGGRSSRNSRRGGGGRSAKSGKPSGGSSKYIGKSDRKRLLKKAKKEFGLTVSDVQEVLKEKGIEGTNKIPKSKAKDVFGWLKESAE</sequence>
<accession>A0A2I6UGD1</accession>
<proteinExistence type="predicted"/>
<dbReference type="Proteomes" id="UP000241693">
    <property type="component" value="Segment"/>
</dbReference>
<dbReference type="KEGG" id="vg:40236189"/>
<name>A0A2I6UGD1_9CAUD</name>
<reference evidence="2 3" key="1">
    <citation type="submission" date="2017-07" db="EMBL/GenBank/DDBJ databases">
        <title>Characterization of ecologically diverse viruses infecting co-occurring strains of cosmopolitan hyperhalophilic Bacteroidetes.</title>
        <authorList>
            <person name="Villamor J."/>
            <person name="Ramos-Barbero M.D."/>
            <person name="Gonzalez-Torres P."/>
            <person name="Gabaldon T."/>
            <person name="Rollesso-Mora R."/>
            <person name="Meseguer I."/>
            <person name="Martinez-Garcia M."/>
            <person name="Santos F."/>
            <person name="Anton J."/>
        </authorList>
    </citation>
    <scope>NUCLEOTIDE SEQUENCE [LARGE SCALE GENOMIC DNA]</scope>
</reference>
<dbReference type="GeneID" id="40236189"/>
<feature type="region of interest" description="Disordered" evidence="1">
    <location>
        <begin position="149"/>
        <end position="200"/>
    </location>
</feature>
<dbReference type="InterPro" id="IPR007499">
    <property type="entry name" value="ERF_bacteria_virus"/>
</dbReference>